<evidence type="ECO:0000313" key="3">
    <source>
        <dbReference type="Proteomes" id="UP000799436"/>
    </source>
</evidence>
<feature type="compositionally biased region" description="Polar residues" evidence="1">
    <location>
        <begin position="346"/>
        <end position="356"/>
    </location>
</feature>
<feature type="compositionally biased region" description="Low complexity" evidence="1">
    <location>
        <begin position="67"/>
        <end position="91"/>
    </location>
</feature>
<evidence type="ECO:0000256" key="1">
    <source>
        <dbReference type="SAM" id="MobiDB-lite"/>
    </source>
</evidence>
<sequence>MSTRTTRSQTAEGRANASGTEAVPPNQLPPEHGTETNSGGRGRGGRGRGGRGRGGTGRGGGTNVSSAPQPAQPQGDIADAAAGADTGPVAPTDTATAQPNTGGQMTNGSTAQSGSKRRPDASEDEQDPKRQKVDQGEDRQQDTSAPSDQSAACENHRNVLRELRNSAGSPTPNFVPIPFGRNLALDWVFEANATVTKAIAEIGGLEAPSRAPTGFGSGPFYQDAVDMINLARRGEVSSDLIRNFLACYSLIAAHSVVPDDRSFHRTMPFGNPDDVAERAARIRLESELNTILPNRGEYPDLQNIIETCILWKPDRLGILWTETGHNLITVYREAVETATAMALSAGTSWPQQTSSEGGQGQPLAVNGSSNDPAGTSGDSEAAPSNSRASNAEQDVPSSDQTSANAQTNDGAFDGPAATSNGSARAVSSDPSHTQARSSDGSELHGPSPAGELTNVRPTQSSVQPGGGVDSGQSTVSSGQRGDQALAQSEDSSGGQANSHQATGGLPNEVSSAGAGAAHDHVPAVRASREQRSAPPGPLDGGFPRTAAEEEMQRVHEAYTRVTRRRPTRRRASSVEAEPRGDTRPASPTPAQIFRGIIERGDMPETDEHAARMGGDATGFLDEPYPEARLGIQTRNDTTETRSQRDTGAEGWQDGRVRSEAKVIPAEPAISGAECLWDNTAVLCLIICIVHFYGECVASGTRLNARAAGAGSSRPSPTRKRGTTQDQLQHVGIHQAPDALSQPLHRRDHHDLLTFLQEALQTIMDPRAAVQRD</sequence>
<feature type="compositionally biased region" description="Low complexity" evidence="1">
    <location>
        <begin position="706"/>
        <end position="715"/>
    </location>
</feature>
<feature type="compositionally biased region" description="Basic residues" evidence="1">
    <location>
        <begin position="561"/>
        <end position="571"/>
    </location>
</feature>
<dbReference type="Proteomes" id="UP000799436">
    <property type="component" value="Unassembled WGS sequence"/>
</dbReference>
<proteinExistence type="predicted"/>
<feature type="compositionally biased region" description="Basic and acidic residues" evidence="1">
    <location>
        <begin position="636"/>
        <end position="652"/>
    </location>
</feature>
<feature type="compositionally biased region" description="Gly residues" evidence="1">
    <location>
        <begin position="52"/>
        <end position="62"/>
    </location>
</feature>
<protein>
    <submittedName>
        <fullName evidence="2">Uncharacterized protein</fullName>
    </submittedName>
</protein>
<feature type="compositionally biased region" description="Polar residues" evidence="1">
    <location>
        <begin position="142"/>
        <end position="152"/>
    </location>
</feature>
<feature type="compositionally biased region" description="Basic and acidic residues" evidence="1">
    <location>
        <begin position="117"/>
        <end position="141"/>
    </location>
</feature>
<keyword evidence="3" id="KW-1185">Reference proteome</keyword>
<reference evidence="2" key="1">
    <citation type="journal article" date="2020" name="Stud. Mycol.">
        <title>101 Dothideomycetes genomes: a test case for predicting lifestyles and emergence of pathogens.</title>
        <authorList>
            <person name="Haridas S."/>
            <person name="Albert R."/>
            <person name="Binder M."/>
            <person name="Bloem J."/>
            <person name="Labutti K."/>
            <person name="Salamov A."/>
            <person name="Andreopoulos B."/>
            <person name="Baker S."/>
            <person name="Barry K."/>
            <person name="Bills G."/>
            <person name="Bluhm B."/>
            <person name="Cannon C."/>
            <person name="Castanera R."/>
            <person name="Culley D."/>
            <person name="Daum C."/>
            <person name="Ezra D."/>
            <person name="Gonzalez J."/>
            <person name="Henrissat B."/>
            <person name="Kuo A."/>
            <person name="Liang C."/>
            <person name="Lipzen A."/>
            <person name="Lutzoni F."/>
            <person name="Magnuson J."/>
            <person name="Mondo S."/>
            <person name="Nolan M."/>
            <person name="Ohm R."/>
            <person name="Pangilinan J."/>
            <person name="Park H.-J."/>
            <person name="Ramirez L."/>
            <person name="Alfaro M."/>
            <person name="Sun H."/>
            <person name="Tritt A."/>
            <person name="Yoshinaga Y."/>
            <person name="Zwiers L.-H."/>
            <person name="Turgeon B."/>
            <person name="Goodwin S."/>
            <person name="Spatafora J."/>
            <person name="Crous P."/>
            <person name="Grigoriev I."/>
        </authorList>
    </citation>
    <scope>NUCLEOTIDE SEQUENCE</scope>
    <source>
        <strain evidence="2">CBS 116005</strain>
    </source>
</reference>
<feature type="region of interest" description="Disordered" evidence="1">
    <location>
        <begin position="1"/>
        <end position="153"/>
    </location>
</feature>
<feature type="compositionally biased region" description="Basic and acidic residues" evidence="1">
    <location>
        <begin position="517"/>
        <end position="531"/>
    </location>
</feature>
<organism evidence="2 3">
    <name type="scientific">Teratosphaeria nubilosa</name>
    <dbReference type="NCBI Taxonomy" id="161662"/>
    <lineage>
        <taxon>Eukaryota</taxon>
        <taxon>Fungi</taxon>
        <taxon>Dikarya</taxon>
        <taxon>Ascomycota</taxon>
        <taxon>Pezizomycotina</taxon>
        <taxon>Dothideomycetes</taxon>
        <taxon>Dothideomycetidae</taxon>
        <taxon>Mycosphaerellales</taxon>
        <taxon>Teratosphaeriaceae</taxon>
        <taxon>Teratosphaeria</taxon>
    </lineage>
</organism>
<evidence type="ECO:0000313" key="2">
    <source>
        <dbReference type="EMBL" id="KAF2769833.1"/>
    </source>
</evidence>
<dbReference type="EMBL" id="ML995830">
    <property type="protein sequence ID" value="KAF2769833.1"/>
    <property type="molecule type" value="Genomic_DNA"/>
</dbReference>
<feature type="compositionally biased region" description="Polar residues" evidence="1">
    <location>
        <begin position="428"/>
        <end position="440"/>
    </location>
</feature>
<feature type="region of interest" description="Disordered" evidence="1">
    <location>
        <begin position="346"/>
        <end position="590"/>
    </location>
</feature>
<gene>
    <name evidence="2" type="ORF">EJ03DRAFT_335908</name>
</gene>
<feature type="compositionally biased region" description="Basic and acidic residues" evidence="1">
    <location>
        <begin position="546"/>
        <end position="558"/>
    </location>
</feature>
<feature type="region of interest" description="Disordered" evidence="1">
    <location>
        <begin position="632"/>
        <end position="652"/>
    </location>
</feature>
<feature type="compositionally biased region" description="Polar residues" evidence="1">
    <location>
        <begin position="470"/>
        <end position="501"/>
    </location>
</feature>
<dbReference type="OrthoDB" id="3825435at2759"/>
<feature type="compositionally biased region" description="Polar residues" evidence="1">
    <location>
        <begin position="366"/>
        <end position="409"/>
    </location>
</feature>
<accession>A0A6G1LA72</accession>
<feature type="compositionally biased region" description="Polar residues" evidence="1">
    <location>
        <begin position="1"/>
        <end position="11"/>
    </location>
</feature>
<dbReference type="AlphaFoldDB" id="A0A6G1LA72"/>
<name>A0A6G1LA72_9PEZI</name>
<feature type="region of interest" description="Disordered" evidence="1">
    <location>
        <begin position="706"/>
        <end position="727"/>
    </location>
</feature>
<feature type="compositionally biased region" description="Polar residues" evidence="1">
    <location>
        <begin position="93"/>
        <end position="114"/>
    </location>
</feature>